<dbReference type="Pfam" id="PF02311">
    <property type="entry name" value="AraC_binding"/>
    <property type="match status" value="1"/>
</dbReference>
<reference evidence="5" key="1">
    <citation type="submission" date="2021-06" db="EMBL/GenBank/DDBJ databases">
        <title>Description of novel taxa of the family Lachnospiraceae.</title>
        <authorList>
            <person name="Chaplin A.V."/>
            <person name="Sokolova S.R."/>
            <person name="Pikina A.P."/>
            <person name="Korzhanova M."/>
            <person name="Belova V."/>
            <person name="Korostin D."/>
            <person name="Efimov B.A."/>
        </authorList>
    </citation>
    <scope>NUCLEOTIDE SEQUENCE</scope>
    <source>
        <strain evidence="5">ASD5720</strain>
    </source>
</reference>
<dbReference type="PROSITE" id="PS01124">
    <property type="entry name" value="HTH_ARAC_FAMILY_2"/>
    <property type="match status" value="1"/>
</dbReference>
<dbReference type="InterPro" id="IPR037923">
    <property type="entry name" value="HTH-like"/>
</dbReference>
<dbReference type="Gene3D" id="1.10.10.60">
    <property type="entry name" value="Homeodomain-like"/>
    <property type="match status" value="2"/>
</dbReference>
<dbReference type="SUPFAM" id="SSF51215">
    <property type="entry name" value="Regulatory protein AraC"/>
    <property type="match status" value="1"/>
</dbReference>
<dbReference type="InterPro" id="IPR018062">
    <property type="entry name" value="HTH_AraC-typ_CS"/>
</dbReference>
<gene>
    <name evidence="5" type="ORF">KTH89_18850</name>
</gene>
<dbReference type="PANTHER" id="PTHR43280:SF28">
    <property type="entry name" value="HTH-TYPE TRANSCRIPTIONAL ACTIVATOR RHAS"/>
    <property type="match status" value="1"/>
</dbReference>
<organism evidence="5 6">
    <name type="scientific">Diplocloster agilis</name>
    <dbReference type="NCBI Taxonomy" id="2850323"/>
    <lineage>
        <taxon>Bacteria</taxon>
        <taxon>Bacillati</taxon>
        <taxon>Bacillota</taxon>
        <taxon>Clostridia</taxon>
        <taxon>Lachnospirales</taxon>
        <taxon>Lachnospiraceae</taxon>
        <taxon>Diplocloster</taxon>
    </lineage>
</organism>
<keyword evidence="6" id="KW-1185">Reference proteome</keyword>
<dbReference type="AlphaFoldDB" id="A0A949K0F7"/>
<dbReference type="GO" id="GO:0043565">
    <property type="term" value="F:sequence-specific DNA binding"/>
    <property type="evidence" value="ECO:0007669"/>
    <property type="project" value="InterPro"/>
</dbReference>
<dbReference type="Pfam" id="PF12833">
    <property type="entry name" value="HTH_18"/>
    <property type="match status" value="1"/>
</dbReference>
<keyword evidence="2" id="KW-0238">DNA-binding</keyword>
<dbReference type="PRINTS" id="PR00032">
    <property type="entry name" value="HTHARAC"/>
</dbReference>
<dbReference type="InterPro" id="IPR014710">
    <property type="entry name" value="RmlC-like_jellyroll"/>
</dbReference>
<dbReference type="EMBL" id="JAHQCW010000038">
    <property type="protein sequence ID" value="MBU9738605.1"/>
    <property type="molecule type" value="Genomic_DNA"/>
</dbReference>
<dbReference type="SMART" id="SM00342">
    <property type="entry name" value="HTH_ARAC"/>
    <property type="match status" value="1"/>
</dbReference>
<dbReference type="GO" id="GO:0003700">
    <property type="term" value="F:DNA-binding transcription factor activity"/>
    <property type="evidence" value="ECO:0007669"/>
    <property type="project" value="InterPro"/>
</dbReference>
<proteinExistence type="predicted"/>
<evidence type="ECO:0000313" key="5">
    <source>
        <dbReference type="EMBL" id="MBU9738605.1"/>
    </source>
</evidence>
<feature type="domain" description="HTH araC/xylS-type" evidence="4">
    <location>
        <begin position="183"/>
        <end position="281"/>
    </location>
</feature>
<name>A0A949K0F7_9FIRM</name>
<evidence type="ECO:0000256" key="2">
    <source>
        <dbReference type="ARBA" id="ARBA00023125"/>
    </source>
</evidence>
<dbReference type="InterPro" id="IPR003313">
    <property type="entry name" value="AraC-bd"/>
</dbReference>
<protein>
    <submittedName>
        <fullName evidence="5">AraC family transcriptional regulator</fullName>
    </submittedName>
</protein>
<dbReference type="Proteomes" id="UP000712157">
    <property type="component" value="Unassembled WGS sequence"/>
</dbReference>
<dbReference type="SUPFAM" id="SSF46689">
    <property type="entry name" value="Homeodomain-like"/>
    <property type="match status" value="2"/>
</dbReference>
<dbReference type="InterPro" id="IPR020449">
    <property type="entry name" value="Tscrpt_reg_AraC-type_HTH"/>
</dbReference>
<dbReference type="InterPro" id="IPR018060">
    <property type="entry name" value="HTH_AraC"/>
</dbReference>
<dbReference type="PROSITE" id="PS00041">
    <property type="entry name" value="HTH_ARAC_FAMILY_1"/>
    <property type="match status" value="1"/>
</dbReference>
<dbReference type="PANTHER" id="PTHR43280">
    <property type="entry name" value="ARAC-FAMILY TRANSCRIPTIONAL REGULATOR"/>
    <property type="match status" value="1"/>
</dbReference>
<dbReference type="InterPro" id="IPR009057">
    <property type="entry name" value="Homeodomain-like_sf"/>
</dbReference>
<accession>A0A949K0F7</accession>
<sequence>MEQIYTAAFPDGFPFEMNNAKGNMVLPPVLHRHDCLELNYIISGNGTNYIENKKYEMKAGELYLINNLEHHIAVSGGDLKMKIVLFDPALLFQNTAENLDLLAPFYSKNSYFSNKLELGEAAMGKIRRIFGDLEEEWTQKEPGYRLLIKAKLMELTGILYRYLKREDTLKSTLSYQNQYEKIRPSIQYINENFEQELTLEVLAGLSFMSKSYFSTYFKKVTNMTLWEYIELIRIRQAQLMLATENQSITDISLSCGFHSVSSFNTSFKKITGLTPSMYRKSLLSP</sequence>
<evidence type="ECO:0000313" key="6">
    <source>
        <dbReference type="Proteomes" id="UP000712157"/>
    </source>
</evidence>
<dbReference type="RefSeq" id="WP_158346863.1">
    <property type="nucleotide sequence ID" value="NZ_JAHQCW010000038.1"/>
</dbReference>
<evidence type="ECO:0000256" key="1">
    <source>
        <dbReference type="ARBA" id="ARBA00023015"/>
    </source>
</evidence>
<evidence type="ECO:0000256" key="3">
    <source>
        <dbReference type="ARBA" id="ARBA00023163"/>
    </source>
</evidence>
<keyword evidence="1" id="KW-0805">Transcription regulation</keyword>
<keyword evidence="3" id="KW-0804">Transcription</keyword>
<evidence type="ECO:0000259" key="4">
    <source>
        <dbReference type="PROSITE" id="PS01124"/>
    </source>
</evidence>
<dbReference type="Gene3D" id="2.60.120.10">
    <property type="entry name" value="Jelly Rolls"/>
    <property type="match status" value="1"/>
</dbReference>
<comment type="caution">
    <text evidence="5">The sequence shown here is derived from an EMBL/GenBank/DDBJ whole genome shotgun (WGS) entry which is preliminary data.</text>
</comment>